<dbReference type="VEuPathDB" id="CryptoDB:Chro.70168"/>
<feature type="compositionally biased region" description="Gly residues" evidence="5">
    <location>
        <begin position="1"/>
        <end position="10"/>
    </location>
</feature>
<reference evidence="8 9" key="1">
    <citation type="submission" date="2014-11" db="EMBL/GenBank/DDBJ databases">
        <title>Comparative genomic analysis of Cryptosporidium hominis reveals occurrence of genetic recombination in virulent subtypes.</title>
        <authorList>
            <person name="Guo Y."/>
            <person name="Tang K."/>
            <person name="Frace M."/>
            <person name="Li N."/>
            <person name="Roellig D.M."/>
            <person name="Sammons S."/>
            <person name="Knipe K."/>
            <person name="Rowe L."/>
            <person name="Feng Y."/>
            <person name="Xiao L."/>
        </authorList>
    </citation>
    <scope>NUCLEOTIDE SEQUENCE [LARGE SCALE GENOMIC DNA]</scope>
    <source>
        <strain evidence="8">30976</strain>
    </source>
</reference>
<evidence type="ECO:0000256" key="2">
    <source>
        <dbReference type="ARBA" id="ARBA00022840"/>
    </source>
</evidence>
<protein>
    <submittedName>
        <fullName evidence="8">AAA domain containing protein</fullName>
    </submittedName>
</protein>
<feature type="domain" description="AAA+ ATPase" evidence="6">
    <location>
        <begin position="358"/>
        <end position="494"/>
    </location>
</feature>
<dbReference type="SMART" id="SM00382">
    <property type="entry name" value="AAA"/>
    <property type="match status" value="1"/>
</dbReference>
<reference evidence="7" key="2">
    <citation type="submission" date="2015-08" db="EMBL/GenBank/DDBJ databases">
        <authorList>
            <person name="Babu N.S."/>
            <person name="Beckwith C.J."/>
            <person name="Beseler K.G."/>
            <person name="Brison A."/>
            <person name="Carone J.V."/>
            <person name="Caskin T.P."/>
            <person name="Diamond M."/>
            <person name="Durham M.E."/>
            <person name="Foxe J.M."/>
            <person name="Go M."/>
            <person name="Henderson B.A."/>
            <person name="Jones I.B."/>
            <person name="McGettigan J.A."/>
            <person name="Micheletti S.J."/>
            <person name="Nasrallah M.E."/>
            <person name="Ortiz D."/>
            <person name="Piller C.R."/>
            <person name="Privatt S.R."/>
            <person name="Schneider S.L."/>
            <person name="Sharp S."/>
            <person name="Smith T.C."/>
            <person name="Stanton J.D."/>
            <person name="Ullery H.E."/>
            <person name="Wilson R.J."/>
            <person name="Serrano M.G."/>
            <person name="Buck G."/>
            <person name="Lee V."/>
            <person name="Wang Y."/>
            <person name="Carvalho R."/>
            <person name="Voegtly L."/>
            <person name="Shi R."/>
            <person name="Duckworth R."/>
            <person name="Johnson A."/>
            <person name="Loviza R."/>
            <person name="Walstead R."/>
            <person name="Shah Z."/>
            <person name="Kiflezghi M."/>
            <person name="Wade K."/>
            <person name="Ball S.L."/>
            <person name="Bradley K.W."/>
            <person name="Asai D.J."/>
            <person name="Bowman C.A."/>
            <person name="Russell D.A."/>
            <person name="Pope W.H."/>
            <person name="Jacobs-Sera D."/>
            <person name="Hendrix R.W."/>
            <person name="Hatfull G.F."/>
        </authorList>
    </citation>
    <scope>NUCLEOTIDE SEQUENCE [LARGE SCALE GENOMIC DNA]</scope>
</reference>
<feature type="compositionally biased region" description="Gly residues" evidence="5">
    <location>
        <begin position="27"/>
        <end position="37"/>
    </location>
</feature>
<dbReference type="Pfam" id="PF12037">
    <property type="entry name" value="ATAD3_N"/>
    <property type="match status" value="1"/>
</dbReference>
<keyword evidence="4" id="KW-0175">Coiled coil</keyword>
<evidence type="ECO:0000313" key="9">
    <source>
        <dbReference type="Proteomes" id="UP001429100"/>
    </source>
</evidence>
<proteinExistence type="inferred from homology"/>
<dbReference type="GO" id="GO:0007005">
    <property type="term" value="P:mitochondrion organization"/>
    <property type="evidence" value="ECO:0007669"/>
    <property type="project" value="TreeGrafter"/>
</dbReference>
<dbReference type="GO" id="GO:0008270">
    <property type="term" value="F:zinc ion binding"/>
    <property type="evidence" value="ECO:0007669"/>
    <property type="project" value="TreeGrafter"/>
</dbReference>
<keyword evidence="9" id="KW-1185">Reference proteome</keyword>
<dbReference type="Proteomes" id="UP001429100">
    <property type="component" value="Unassembled WGS sequence"/>
</dbReference>
<keyword evidence="1 3" id="KW-0547">Nucleotide-binding</keyword>
<evidence type="ECO:0000259" key="6">
    <source>
        <dbReference type="SMART" id="SM00382"/>
    </source>
</evidence>
<gene>
    <name evidence="7" type="ORF">CHUDEA7_1410</name>
    <name evidence="8" type="ORF">GY17_00001930</name>
</gene>
<evidence type="ECO:0000313" key="7">
    <source>
        <dbReference type="EMBL" id="CUV07120.1"/>
    </source>
</evidence>
<evidence type="ECO:0000313" key="8">
    <source>
        <dbReference type="EMBL" id="PPS94857.1"/>
    </source>
</evidence>
<organism evidence="7">
    <name type="scientific">Cryptosporidium hominis</name>
    <dbReference type="NCBI Taxonomy" id="237895"/>
    <lineage>
        <taxon>Eukaryota</taxon>
        <taxon>Sar</taxon>
        <taxon>Alveolata</taxon>
        <taxon>Apicomplexa</taxon>
        <taxon>Conoidasida</taxon>
        <taxon>Coccidia</taxon>
        <taxon>Eucoccidiorida</taxon>
        <taxon>Eimeriorina</taxon>
        <taxon>Cryptosporidiidae</taxon>
        <taxon>Cryptosporidium</taxon>
    </lineage>
</organism>
<dbReference type="AlphaFoldDB" id="A0A0S4TI97"/>
<dbReference type="InterPro" id="IPR027417">
    <property type="entry name" value="P-loop_NTPase"/>
</dbReference>
<evidence type="ECO:0000256" key="1">
    <source>
        <dbReference type="ARBA" id="ARBA00022741"/>
    </source>
</evidence>
<dbReference type="GO" id="GO:0005524">
    <property type="term" value="F:ATP binding"/>
    <property type="evidence" value="ECO:0007669"/>
    <property type="project" value="UniProtKB-KW"/>
</dbReference>
<keyword evidence="2 3" id="KW-0067">ATP-binding</keyword>
<dbReference type="PROSITE" id="PS00674">
    <property type="entry name" value="AAA"/>
    <property type="match status" value="1"/>
</dbReference>
<name>A0A0S4TI97_CRYHO</name>
<dbReference type="VEuPathDB" id="CryptoDB:ChTU502y2012_407g0690"/>
<reference evidence="8 9" key="3">
    <citation type="submission" date="2017-10" db="EMBL/GenBank/DDBJ databases">
        <title>Consistent, comparative and evidence-based genome annotation and re-annotation for the closely-related species, Cryptosporidium parvum, C. hominis and C. tyzzeri.</title>
        <authorList>
            <person name="Baptista R.P."/>
            <person name="Li Y."/>
            <person name="Sateriale A."/>
            <person name="Striepen B."/>
            <person name="Kissinger J.C."/>
        </authorList>
    </citation>
    <scope>NUCLEOTIDE SEQUENCE [LARGE SCALE GENOMIC DNA]</scope>
    <source>
        <strain evidence="8">30976</strain>
    </source>
</reference>
<evidence type="ECO:0000256" key="3">
    <source>
        <dbReference type="RuleBase" id="RU003651"/>
    </source>
</evidence>
<dbReference type="EMBL" id="JTAI01000004">
    <property type="protein sequence ID" value="PPS94857.1"/>
    <property type="molecule type" value="Genomic_DNA"/>
</dbReference>
<dbReference type="Pfam" id="PF00004">
    <property type="entry name" value="AAA"/>
    <property type="match status" value="1"/>
</dbReference>
<dbReference type="InterPro" id="IPR003593">
    <property type="entry name" value="AAA+_ATPase"/>
</dbReference>
<dbReference type="InterPro" id="IPR003960">
    <property type="entry name" value="ATPase_AAA_CS"/>
</dbReference>
<dbReference type="PANTHER" id="PTHR23075">
    <property type="entry name" value="PUTATIVE ATP-ASE"/>
    <property type="match status" value="1"/>
</dbReference>
<dbReference type="EMBL" id="LN877953">
    <property type="protein sequence ID" value="CUV07120.1"/>
    <property type="molecule type" value="Genomic_DNA"/>
</dbReference>
<dbReference type="Gene3D" id="3.40.50.300">
    <property type="entry name" value="P-loop containing nucleotide triphosphate hydrolases"/>
    <property type="match status" value="1"/>
</dbReference>
<feature type="region of interest" description="Disordered" evidence="5">
    <location>
        <begin position="1"/>
        <end position="49"/>
    </location>
</feature>
<dbReference type="GO" id="GO:0016887">
    <property type="term" value="F:ATP hydrolysis activity"/>
    <property type="evidence" value="ECO:0007669"/>
    <property type="project" value="InterPro"/>
</dbReference>
<comment type="similarity">
    <text evidence="3">Belongs to the AAA ATPase family.</text>
</comment>
<dbReference type="PANTHER" id="PTHR23075:SF12">
    <property type="entry name" value="AAA+ ATPASE DOMAIN-CONTAINING PROTEIN"/>
    <property type="match status" value="1"/>
</dbReference>
<dbReference type="VEuPathDB" id="CryptoDB:GY17_00001930"/>
<dbReference type="SUPFAM" id="SSF52540">
    <property type="entry name" value="P-loop containing nucleoside triphosphate hydrolases"/>
    <property type="match status" value="1"/>
</dbReference>
<feature type="coiled-coil region" evidence="4">
    <location>
        <begin position="137"/>
        <end position="188"/>
    </location>
</feature>
<dbReference type="InterPro" id="IPR003959">
    <property type="entry name" value="ATPase_AAA_core"/>
</dbReference>
<dbReference type="OrthoDB" id="199596at2759"/>
<dbReference type="InterPro" id="IPR021911">
    <property type="entry name" value="ATAD3_N"/>
</dbReference>
<accession>A0A0S4TI97</accession>
<dbReference type="VEuPathDB" id="CryptoDB:CHUDEA7_1410"/>
<dbReference type="GO" id="GO:0005739">
    <property type="term" value="C:mitochondrion"/>
    <property type="evidence" value="ECO:0007669"/>
    <property type="project" value="TreeGrafter"/>
</dbReference>
<evidence type="ECO:0000256" key="4">
    <source>
        <dbReference type="SAM" id="Coils"/>
    </source>
</evidence>
<sequence length="628" mass="70724">MFFSGFGGRQGNPNPDSGSGDKDSGGKYTGGNGGGSINGNFDPTALERGAKALKQLDSSPNAQKAFEIIKLQEKTKQKELERDIEQSSAYRSKANLERTRIEADERRKTITHQQEEERATSQYKAKLETEAYYKKLKEQESQNARMLKQQHDKFLEQEEIRKKNEREILEMKRRQSEYENKLQQENIKVRIREETIGRIKAERENADIRLGEIKAKAKESRTTHLESIKTIFGGIREMGSSLYQDKSKLTMLVGGLTAMAFGIYGAKNTTRVVANMIETSFGRPSLIRETNMSFLTRHGLKVRNNFFSPAIAFRLLGLRNKLVKKPKVFENIVLPSELENRLNWTVNTLVNSRRFDVPFRNMLLWGKPGTGKTMFARKLAKESGLDYAIMSGGDVGQLGKNGVTELNKVFDWARKSNKGMLLFIDEAEAFLSKGRESTTSSKSEDSRNAFSAFLHQTGTESKDICILLATNVPGTLDKAVIDRVDEVFEFPNPGFNERLKLIKQFLELNFNCSYESGKFINLPSLYNSIKIHPSLDQAFLDVLARKTEGFSGRQLSKLVLGMKSIVLGSGVESLTREIAESALSWKLDGENNLNLNSSYFSPTASESFAKQSSHVNRDNSNSDLTNLE</sequence>
<evidence type="ECO:0000256" key="5">
    <source>
        <dbReference type="SAM" id="MobiDB-lite"/>
    </source>
</evidence>
<dbReference type="Proteomes" id="UP000199752">
    <property type="component" value="Chromosome 7"/>
</dbReference>